<dbReference type="Proteomes" id="UP001576784">
    <property type="component" value="Unassembled WGS sequence"/>
</dbReference>
<gene>
    <name evidence="1" type="ORF">ACE1CI_09030</name>
</gene>
<evidence type="ECO:0008006" key="3">
    <source>
        <dbReference type="Google" id="ProtNLM"/>
    </source>
</evidence>
<evidence type="ECO:0000313" key="1">
    <source>
        <dbReference type="EMBL" id="MFB2893042.1"/>
    </source>
</evidence>
<organism evidence="1 2">
    <name type="scientific">Floridaenema flaviceps BLCC-F50</name>
    <dbReference type="NCBI Taxonomy" id="3153642"/>
    <lineage>
        <taxon>Bacteria</taxon>
        <taxon>Bacillati</taxon>
        <taxon>Cyanobacteriota</taxon>
        <taxon>Cyanophyceae</taxon>
        <taxon>Oscillatoriophycideae</taxon>
        <taxon>Aerosakkonematales</taxon>
        <taxon>Aerosakkonemataceae</taxon>
        <taxon>Floridanema</taxon>
        <taxon>Floridanema flaviceps</taxon>
    </lineage>
</organism>
<evidence type="ECO:0000313" key="2">
    <source>
        <dbReference type="Proteomes" id="UP001576784"/>
    </source>
</evidence>
<proteinExistence type="predicted"/>
<reference evidence="1 2" key="1">
    <citation type="submission" date="2024-09" db="EMBL/GenBank/DDBJ databases">
        <title>Floridaenema gen nov. (Aerosakkonemataceae, Aerosakkonematales ord. nov., Cyanobacteria) from benthic tropical and subtropical fresh waters, with the description of four new species.</title>
        <authorList>
            <person name="Moretto J.A."/>
            <person name="Berthold D.E."/>
            <person name="Lefler F.W."/>
            <person name="Huang I.-S."/>
            <person name="Laughinghouse H. IV."/>
        </authorList>
    </citation>
    <scope>NUCLEOTIDE SEQUENCE [LARGE SCALE GENOMIC DNA]</scope>
    <source>
        <strain evidence="1 2">BLCC-F50</strain>
    </source>
</reference>
<accession>A0ABV4XPM9</accession>
<sequence>MTTTKKTKIEKFHKKDRICNICQQEKELSIDHVPPQTCPPVKSRVTSKLLYQIIGDTSFRPRYSQNGVTFKTICNDCNNLLGSRYDWALGEFSRKIENFVESNLSLPDSFEVECQPNAVMRSVLGHLLAAKTETDEVVVDGLIRPCVIDSSQPIHDDIHIFYWVYPYEETVILRDFCMPAVRGKFQDFGFFNLIKFYPLAFLVTHQLASYEGLSSLHQFNQLLPGDKRNLQINLRPMKHSKFPEDFSKYNFLAVGRTAKEDSVYSVPRLKKGLV</sequence>
<protein>
    <recommendedName>
        <fullName evidence="3">HNH endonuclease 5 domain-containing protein</fullName>
    </recommendedName>
</protein>
<keyword evidence="2" id="KW-1185">Reference proteome</keyword>
<comment type="caution">
    <text evidence="1">The sequence shown here is derived from an EMBL/GenBank/DDBJ whole genome shotgun (WGS) entry which is preliminary data.</text>
</comment>
<dbReference type="EMBL" id="JBHFNR010000060">
    <property type="protein sequence ID" value="MFB2893042.1"/>
    <property type="molecule type" value="Genomic_DNA"/>
</dbReference>
<dbReference type="RefSeq" id="WP_413262707.1">
    <property type="nucleotide sequence ID" value="NZ_JBHFNR010000060.1"/>
</dbReference>
<name>A0ABV4XPM9_9CYAN</name>